<feature type="compositionally biased region" description="Polar residues" evidence="1">
    <location>
        <begin position="1772"/>
        <end position="1782"/>
    </location>
</feature>
<sequence length="1864" mass="207892">MDQAGKAFLPWLRGVTERGGMETDDVLSVMLPLMRQVQSVHEQGKVATLTAGGLTYDAHHNALRFDAALAGEPTQATDRVEALQAPLSRALEVTGHGTQETDLDEASVNYTDDSVGGEDKPLTRPAYVPDYGCWELRVGHHDVLTDVFLLGQVLASVACGLDFTDVEDVRLFANHRHNLFNLHPRLHPVVAAVIEEMTELNRHRRACDLASLLKRLETYREQPDDFDVRRIAGLEQATPSGRRKLIQARLRDRLFEISRRNRLIYYKPTQQSLNLTVASVPTLLDYRNVRPEQLCYWHPEIETLVSQGKVMPLGKYLRFEEQPYLNGMLDKILSEARRDRAEYGFAQLRLVLVFLRWHNLKESPNEVIESPLLLLPVELTKKKGVRDSYTLDPIDTGIAEVNPALRFHLKEVYNLDLPEEVDLQKTTLRQFHEELRAQIQASEPGVTLRCVENPQIKLVQQRARLRVDQFRKRQMLKTGKPIARKVSYSYKKEDYRPLGLQLFLEKVKPQPMPLRLAAGGSMGERSLPMDFIVEPQSDSPAPGVMETSSETYTLEQGISSSNPYAWEFDLCSLTLANFNYRKMSLVHDYEHLLEHDPASEVFDTIFSIAPREQDSAPPAIPLKEQHFVVACDAAQAAAVAKARNGRSFIIQGPPGTGKSQTITNLIADNIARGKRVLFVCEKRAAIDVVFHRLRQQGLDELCCLIHDSQTDKKAFIQNLKQTYEGFLQQAQDGDVTQVRQEIVRRLEQELESIKRFGEVMVSAKAGMGASAHQILQRLVELRPEVSQQDVLSNPKELDVSTEELLPEYALWKQCGDVARRLRQALVDLGEDEVLAEHPLRHVSQEVLESERPIATLRESLDAVEDLLDSLESSLSLAGDAEAVKALPLGHFAGAVEFAHDARPLAERGLMAALDGSGNAKVTAFASLQKELQTKTDAHREAATKSEGWRDPLPPDDVQEAIAQAKATENSLFRFLKPTWWRLRKLMNARYDFSKHKVPPAFSRVLGTLAKTQEAEAGVAQVRQRAATEWNIDDLPAFVDQMAALRQRLEQAPPVLRGVLRKLCASDEGLELAKALAAAHGDSRELQRVLSAALHDANTPKFAELCDVVASLRESADLLPELAGILRELGETPPAFADAVRRVPLPVPALEFAMARKGLRSCWRDDRHAARFDGPQLAERIARFHKAHAALLDQNAASIRHGVKHAFLEQVQVSSLPAAQLTPEQKIFKKTFSSGRRDLEHEFGKTMRYRSIRDLATGTTGQVIRGLKPVWLMSPLSVSDTLPLDPGLFDVVIFDEASQVPLEEAIPSLYRAKQVIVVGDEMQLPPTSFFASSRDGDGEEVTVEEEGEKIAISLDADSFLTQSAASLPSTLLAWHYRSRYEALISFSNASFYSGNLLTIPDRRPVAEGLGDIVVKASADAETNAAKLLARSISFHRMERGIYENRRNLDEANYIANLVRTLLRQGTKLSLGIVAFSEAQQTAIEDALERLAGEDAEFATRLEAEYNREEEDQFVGLFVKNLENVQGDERDIILLSICYGYDANHRMLMNFGPINQKGGEKRLNVIFSRAKHHMAVVSSIRHVDVTNDWNDGASALKNFLNYAEHTSRGELRHARQVLEGVNPLNRQSLRAASVQDVVAIQLAEALRARGHQADVQVGQSRFRCDLAVRDAVAGHYMLAIQIDTAEHYANADVQERSFTRSGLLKAFGWRVLHVLTKDWVEDAPQVIARIERALGGEVEEVEIEDEVEEESLAPVPPSSIDATLEPSGLPTEPATVTASPQSRESTPVVAAASPGSVPVRRFELVSGTSSKFWEVSVDGTTLVVRFGRIGTNGQEQRKVFPDEATAQRQEAKLILEKTSKGYGEVK</sequence>
<dbReference type="Pfam" id="PF13087">
    <property type="entry name" value="AAA_12"/>
    <property type="match status" value="1"/>
</dbReference>
<dbReference type="PROSITE" id="PS51977">
    <property type="entry name" value="WGR"/>
    <property type="match status" value="1"/>
</dbReference>
<evidence type="ECO:0000313" key="3">
    <source>
        <dbReference type="EMBL" id="RBP41210.1"/>
    </source>
</evidence>
<dbReference type="InterPro" id="IPR008893">
    <property type="entry name" value="WGR_domain"/>
</dbReference>
<protein>
    <submittedName>
        <fullName evidence="3">AAA domain-containing protein</fullName>
    </submittedName>
</protein>
<dbReference type="InterPro" id="IPR049468">
    <property type="entry name" value="Restrct_endonuc-II-like_dom"/>
</dbReference>
<dbReference type="CDD" id="cd18043">
    <property type="entry name" value="DEXXQc_SF1"/>
    <property type="match status" value="1"/>
</dbReference>
<dbReference type="Proteomes" id="UP000253426">
    <property type="component" value="Unassembled WGS sequence"/>
</dbReference>
<dbReference type="SUPFAM" id="SSF52540">
    <property type="entry name" value="P-loop containing nucleoside triphosphate hydrolases"/>
    <property type="match status" value="1"/>
</dbReference>
<reference evidence="3 4" key="1">
    <citation type="submission" date="2018-06" db="EMBL/GenBank/DDBJ databases">
        <title>Genomic Encyclopedia of Type Strains, Phase IV (KMG-IV): sequencing the most valuable type-strain genomes for metagenomic binning, comparative biology and taxonomic classification.</title>
        <authorList>
            <person name="Goeker M."/>
        </authorList>
    </citation>
    <scope>NUCLEOTIDE SEQUENCE [LARGE SCALE GENOMIC DNA]</scope>
    <source>
        <strain evidence="3 4">DSM 25532</strain>
    </source>
</reference>
<gene>
    <name evidence="3" type="ORF">DES53_10739</name>
</gene>
<dbReference type="OrthoDB" id="9757917at2"/>
<dbReference type="SMART" id="SM00773">
    <property type="entry name" value="WGR"/>
    <property type="match status" value="1"/>
</dbReference>
<organism evidence="3 4">
    <name type="scientific">Roseimicrobium gellanilyticum</name>
    <dbReference type="NCBI Taxonomy" id="748857"/>
    <lineage>
        <taxon>Bacteria</taxon>
        <taxon>Pseudomonadati</taxon>
        <taxon>Verrucomicrobiota</taxon>
        <taxon>Verrucomicrobiia</taxon>
        <taxon>Verrucomicrobiales</taxon>
        <taxon>Verrucomicrobiaceae</taxon>
        <taxon>Roseimicrobium</taxon>
    </lineage>
</organism>
<dbReference type="Pfam" id="PF05406">
    <property type="entry name" value="WGR"/>
    <property type="match status" value="1"/>
</dbReference>
<dbReference type="InterPro" id="IPR049809">
    <property type="entry name" value="YehF/YfeS-like_WGR"/>
</dbReference>
<feature type="region of interest" description="Disordered" evidence="1">
    <location>
        <begin position="1741"/>
        <end position="1790"/>
    </location>
</feature>
<dbReference type="InterPro" id="IPR047187">
    <property type="entry name" value="SF1_C_Upf1"/>
</dbReference>
<dbReference type="PANTHER" id="PTHR10887:SF495">
    <property type="entry name" value="HELICASE SENATAXIN ISOFORM X1-RELATED"/>
    <property type="match status" value="1"/>
</dbReference>
<name>A0A366HGL4_9BACT</name>
<dbReference type="GO" id="GO:0004386">
    <property type="term" value="F:helicase activity"/>
    <property type="evidence" value="ECO:0007669"/>
    <property type="project" value="InterPro"/>
</dbReference>
<comment type="caution">
    <text evidence="3">The sequence shown here is derived from an EMBL/GenBank/DDBJ whole genome shotgun (WGS) entry which is preliminary data.</text>
</comment>
<dbReference type="CDD" id="cd07996">
    <property type="entry name" value="WGR_MMR_like"/>
    <property type="match status" value="1"/>
</dbReference>
<dbReference type="Pfam" id="PF13195">
    <property type="entry name" value="DUF4011"/>
    <property type="match status" value="1"/>
</dbReference>
<dbReference type="InterPro" id="IPR041677">
    <property type="entry name" value="DNA2/NAM7_AAA_11"/>
</dbReference>
<evidence type="ECO:0000313" key="4">
    <source>
        <dbReference type="Proteomes" id="UP000253426"/>
    </source>
</evidence>
<feature type="domain" description="WGR" evidence="2">
    <location>
        <begin position="1783"/>
        <end position="1864"/>
    </location>
</feature>
<dbReference type="InterPro" id="IPR041679">
    <property type="entry name" value="DNA2/NAM7-like_C"/>
</dbReference>
<dbReference type="InterPro" id="IPR011335">
    <property type="entry name" value="Restrct_endonuc-II-like"/>
</dbReference>
<dbReference type="SUPFAM" id="SSF52980">
    <property type="entry name" value="Restriction endonuclease-like"/>
    <property type="match status" value="1"/>
</dbReference>
<dbReference type="Pfam" id="PF13086">
    <property type="entry name" value="AAA_11"/>
    <property type="match status" value="2"/>
</dbReference>
<evidence type="ECO:0000256" key="1">
    <source>
        <dbReference type="SAM" id="MobiDB-lite"/>
    </source>
</evidence>
<dbReference type="EMBL" id="QNRR01000007">
    <property type="protein sequence ID" value="RBP41210.1"/>
    <property type="molecule type" value="Genomic_DNA"/>
</dbReference>
<dbReference type="InterPro" id="IPR036930">
    <property type="entry name" value="WGR_dom_sf"/>
</dbReference>
<dbReference type="PANTHER" id="PTHR10887">
    <property type="entry name" value="DNA2/NAM7 HELICASE FAMILY"/>
    <property type="match status" value="1"/>
</dbReference>
<proteinExistence type="predicted"/>
<keyword evidence="4" id="KW-1185">Reference proteome</keyword>
<dbReference type="InterPro" id="IPR025103">
    <property type="entry name" value="DUF4011"/>
</dbReference>
<accession>A0A366HGL4</accession>
<dbReference type="SUPFAM" id="SSF142921">
    <property type="entry name" value="WGR domain-like"/>
    <property type="match status" value="1"/>
</dbReference>
<dbReference type="InterPro" id="IPR045055">
    <property type="entry name" value="DNA2/NAM7-like"/>
</dbReference>
<dbReference type="CDD" id="cd18808">
    <property type="entry name" value="SF1_C_Upf1"/>
    <property type="match status" value="1"/>
</dbReference>
<evidence type="ECO:0000259" key="2">
    <source>
        <dbReference type="PROSITE" id="PS51977"/>
    </source>
</evidence>
<dbReference type="InterPro" id="IPR027417">
    <property type="entry name" value="P-loop_NTPase"/>
</dbReference>
<dbReference type="Gene3D" id="2.20.140.10">
    <property type="entry name" value="WGR domain"/>
    <property type="match status" value="1"/>
</dbReference>
<dbReference type="RefSeq" id="WP_113959860.1">
    <property type="nucleotide sequence ID" value="NZ_QNRR01000007.1"/>
</dbReference>
<dbReference type="Gene3D" id="3.40.50.300">
    <property type="entry name" value="P-loop containing nucleotide triphosphate hydrolases"/>
    <property type="match status" value="3"/>
</dbReference>
<dbReference type="Pfam" id="PF18741">
    <property type="entry name" value="MTES_1575"/>
    <property type="match status" value="1"/>
</dbReference>